<feature type="domain" description="VOC" evidence="1">
    <location>
        <begin position="4"/>
        <end position="122"/>
    </location>
</feature>
<protein>
    <submittedName>
        <fullName evidence="2">Glyoxalase</fullName>
    </submittedName>
</protein>
<proteinExistence type="predicted"/>
<reference evidence="2" key="1">
    <citation type="journal article" date="2014" name="Int. J. Syst. Evol. Microbiol.">
        <title>Complete genome sequence of Corynebacterium casei LMG S-19264T (=DSM 44701T), isolated from a smear-ripened cheese.</title>
        <authorList>
            <consortium name="US DOE Joint Genome Institute (JGI-PGF)"/>
            <person name="Walter F."/>
            <person name="Albersmeier A."/>
            <person name="Kalinowski J."/>
            <person name="Ruckert C."/>
        </authorList>
    </citation>
    <scope>NUCLEOTIDE SEQUENCE</scope>
    <source>
        <strain evidence="2">CGMCC 1.12827</strain>
    </source>
</reference>
<dbReference type="RefSeq" id="WP_188586082.1">
    <property type="nucleotide sequence ID" value="NZ_BMGC01000008.1"/>
</dbReference>
<dbReference type="SUPFAM" id="SSF54593">
    <property type="entry name" value="Glyoxalase/Bleomycin resistance protein/Dihydroxybiphenyl dioxygenase"/>
    <property type="match status" value="1"/>
</dbReference>
<dbReference type="Gene3D" id="3.10.180.10">
    <property type="entry name" value="2,3-Dihydroxybiphenyl 1,2-Dioxygenase, domain 1"/>
    <property type="match status" value="1"/>
</dbReference>
<dbReference type="InterPro" id="IPR041581">
    <property type="entry name" value="Glyoxalase_6"/>
</dbReference>
<dbReference type="InterPro" id="IPR037523">
    <property type="entry name" value="VOC_core"/>
</dbReference>
<organism evidence="2 3">
    <name type="scientific">Gordonia jinhuaensis</name>
    <dbReference type="NCBI Taxonomy" id="1517702"/>
    <lineage>
        <taxon>Bacteria</taxon>
        <taxon>Bacillati</taxon>
        <taxon>Actinomycetota</taxon>
        <taxon>Actinomycetes</taxon>
        <taxon>Mycobacteriales</taxon>
        <taxon>Gordoniaceae</taxon>
        <taxon>Gordonia</taxon>
    </lineage>
</organism>
<dbReference type="PANTHER" id="PTHR35908:SF1">
    <property type="entry name" value="CONSERVED PROTEIN"/>
    <property type="match status" value="1"/>
</dbReference>
<dbReference type="PANTHER" id="PTHR35908">
    <property type="entry name" value="HYPOTHETICAL FUSION PROTEIN"/>
    <property type="match status" value="1"/>
</dbReference>
<keyword evidence="3" id="KW-1185">Reference proteome</keyword>
<accession>A0A916T4B8</accession>
<dbReference type="EMBL" id="BMGC01000008">
    <property type="protein sequence ID" value="GGB28762.1"/>
    <property type="molecule type" value="Genomic_DNA"/>
</dbReference>
<comment type="caution">
    <text evidence="2">The sequence shown here is derived from an EMBL/GenBank/DDBJ whole genome shotgun (WGS) entry which is preliminary data.</text>
</comment>
<gene>
    <name evidence="2" type="ORF">GCM10011489_16230</name>
</gene>
<evidence type="ECO:0000259" key="1">
    <source>
        <dbReference type="PROSITE" id="PS51819"/>
    </source>
</evidence>
<reference evidence="2" key="2">
    <citation type="submission" date="2020-09" db="EMBL/GenBank/DDBJ databases">
        <authorList>
            <person name="Sun Q."/>
            <person name="Zhou Y."/>
        </authorList>
    </citation>
    <scope>NUCLEOTIDE SEQUENCE</scope>
    <source>
        <strain evidence="2">CGMCC 1.12827</strain>
    </source>
</reference>
<evidence type="ECO:0000313" key="2">
    <source>
        <dbReference type="EMBL" id="GGB28762.1"/>
    </source>
</evidence>
<dbReference type="InterPro" id="IPR029068">
    <property type="entry name" value="Glyas_Bleomycin-R_OHBP_Dase"/>
</dbReference>
<dbReference type="Proteomes" id="UP000621454">
    <property type="component" value="Unassembled WGS sequence"/>
</dbReference>
<evidence type="ECO:0000313" key="3">
    <source>
        <dbReference type="Proteomes" id="UP000621454"/>
    </source>
</evidence>
<dbReference type="Pfam" id="PF18029">
    <property type="entry name" value="Glyoxalase_6"/>
    <property type="match status" value="1"/>
</dbReference>
<dbReference type="CDD" id="cd06587">
    <property type="entry name" value="VOC"/>
    <property type="match status" value="1"/>
</dbReference>
<dbReference type="AlphaFoldDB" id="A0A916T4B8"/>
<dbReference type="PROSITE" id="PS51819">
    <property type="entry name" value="VOC"/>
    <property type="match status" value="1"/>
</dbReference>
<name>A0A916T4B8_9ACTN</name>
<sequence length="123" mass="13412">MIGSVASVVLDTRDPRGLATFYQQLLGGELSEESGADDDWVELDCGMAATKLAFQLSPHHSPPTFPDEYGSQQFHLDVLVESLDTGEADVLRIGGRKVAGQDHDHFRVFLDPAGHPFCLVDET</sequence>